<evidence type="ECO:0000313" key="1">
    <source>
        <dbReference type="EMBL" id="AES63027.1"/>
    </source>
</evidence>
<evidence type="ECO:0008006" key="4">
    <source>
        <dbReference type="Google" id="ProtNLM"/>
    </source>
</evidence>
<sequence length="79" mass="9384">MIDLPNNRELYIHRIGRSGRKDDIEILRDIEQYYSIQILEQCSICWSERSGRERKCKRRGKGSEERRLEDLRGGGDSRS</sequence>
<reference evidence="2" key="3">
    <citation type="submission" date="2015-04" db="UniProtKB">
        <authorList>
            <consortium name="EnsemblPlants"/>
        </authorList>
    </citation>
    <scope>IDENTIFICATION</scope>
    <source>
        <strain evidence="2">cv. Jemalong A17</strain>
    </source>
</reference>
<dbReference type="eggNOG" id="KOG0328">
    <property type="taxonomic scope" value="Eukaryota"/>
</dbReference>
<dbReference type="SUPFAM" id="SSF52540">
    <property type="entry name" value="P-loop containing nucleoside triphosphate hydrolases"/>
    <property type="match status" value="1"/>
</dbReference>
<evidence type="ECO:0000313" key="2">
    <source>
        <dbReference type="EnsemblPlants" id="AES63027"/>
    </source>
</evidence>
<gene>
    <name evidence="1" type="ordered locus">MTR_1g115970</name>
</gene>
<dbReference type="Proteomes" id="UP000002051">
    <property type="component" value="Unassembled WGS sequence"/>
</dbReference>
<dbReference type="Gene3D" id="3.40.50.300">
    <property type="entry name" value="P-loop containing nucleotide triphosphate hydrolases"/>
    <property type="match status" value="1"/>
</dbReference>
<proteinExistence type="predicted"/>
<reference evidence="1 3" key="2">
    <citation type="journal article" date="2014" name="BMC Genomics">
        <title>An improved genome release (version Mt4.0) for the model legume Medicago truncatula.</title>
        <authorList>
            <person name="Tang H."/>
            <person name="Krishnakumar V."/>
            <person name="Bidwell S."/>
            <person name="Rosen B."/>
            <person name="Chan A."/>
            <person name="Zhou S."/>
            <person name="Gentzbittel L."/>
            <person name="Childs K.L."/>
            <person name="Yandell M."/>
            <person name="Gundlach H."/>
            <person name="Mayer K.F."/>
            <person name="Schwartz D.C."/>
            <person name="Town C.D."/>
        </authorList>
    </citation>
    <scope>GENOME REANNOTATION</scope>
    <source>
        <strain evidence="2 3">cv. Jemalong A17</strain>
    </source>
</reference>
<dbReference type="EnsemblPlants" id="AES63027">
    <property type="protein sequence ID" value="AES63027"/>
    <property type="gene ID" value="MTR_1g115970"/>
</dbReference>
<name>G7IF11_MEDTR</name>
<reference evidence="1 3" key="1">
    <citation type="journal article" date="2011" name="Nature">
        <title>The Medicago genome provides insight into the evolution of rhizobial symbioses.</title>
        <authorList>
            <person name="Young N.D."/>
            <person name="Debelle F."/>
            <person name="Oldroyd G.E."/>
            <person name="Geurts R."/>
            <person name="Cannon S.B."/>
            <person name="Udvardi M.K."/>
            <person name="Benedito V.A."/>
            <person name="Mayer K.F."/>
            <person name="Gouzy J."/>
            <person name="Schoof H."/>
            <person name="Van de Peer Y."/>
            <person name="Proost S."/>
            <person name="Cook D.R."/>
            <person name="Meyers B.C."/>
            <person name="Spannagl M."/>
            <person name="Cheung F."/>
            <person name="De Mita S."/>
            <person name="Krishnakumar V."/>
            <person name="Gundlach H."/>
            <person name="Zhou S."/>
            <person name="Mudge J."/>
            <person name="Bharti A.K."/>
            <person name="Murray J.D."/>
            <person name="Naoumkina M.A."/>
            <person name="Rosen B."/>
            <person name="Silverstein K.A."/>
            <person name="Tang H."/>
            <person name="Rombauts S."/>
            <person name="Zhao P.X."/>
            <person name="Zhou P."/>
            <person name="Barbe V."/>
            <person name="Bardou P."/>
            <person name="Bechner M."/>
            <person name="Bellec A."/>
            <person name="Berger A."/>
            <person name="Berges H."/>
            <person name="Bidwell S."/>
            <person name="Bisseling T."/>
            <person name="Choisne N."/>
            <person name="Couloux A."/>
            <person name="Denny R."/>
            <person name="Deshpande S."/>
            <person name="Dai X."/>
            <person name="Doyle J.J."/>
            <person name="Dudez A.M."/>
            <person name="Farmer A.D."/>
            <person name="Fouteau S."/>
            <person name="Franken C."/>
            <person name="Gibelin C."/>
            <person name="Gish J."/>
            <person name="Goldstein S."/>
            <person name="Gonzalez A.J."/>
            <person name="Green P.J."/>
            <person name="Hallab A."/>
            <person name="Hartog M."/>
            <person name="Hua A."/>
            <person name="Humphray S.J."/>
            <person name="Jeong D.H."/>
            <person name="Jing Y."/>
            <person name="Jocker A."/>
            <person name="Kenton S.M."/>
            <person name="Kim D.J."/>
            <person name="Klee K."/>
            <person name="Lai H."/>
            <person name="Lang C."/>
            <person name="Lin S."/>
            <person name="Macmil S.L."/>
            <person name="Magdelenat G."/>
            <person name="Matthews L."/>
            <person name="McCorrison J."/>
            <person name="Monaghan E.L."/>
            <person name="Mun J.H."/>
            <person name="Najar F.Z."/>
            <person name="Nicholson C."/>
            <person name="Noirot C."/>
            <person name="O'Bleness M."/>
            <person name="Paule C.R."/>
            <person name="Poulain J."/>
            <person name="Prion F."/>
            <person name="Qin B."/>
            <person name="Qu C."/>
            <person name="Retzel E.F."/>
            <person name="Riddle C."/>
            <person name="Sallet E."/>
            <person name="Samain S."/>
            <person name="Samson N."/>
            <person name="Sanders I."/>
            <person name="Saurat O."/>
            <person name="Scarpelli C."/>
            <person name="Schiex T."/>
            <person name="Segurens B."/>
            <person name="Severin A.J."/>
            <person name="Sherrier D.J."/>
            <person name="Shi R."/>
            <person name="Sims S."/>
            <person name="Singer S.R."/>
            <person name="Sinharoy S."/>
            <person name="Sterck L."/>
            <person name="Viollet A."/>
            <person name="Wang B.B."/>
            <person name="Wang K."/>
            <person name="Wang M."/>
            <person name="Wang X."/>
            <person name="Warfsmann J."/>
            <person name="Weissenbach J."/>
            <person name="White D.D."/>
            <person name="White J.D."/>
            <person name="Wiley G.B."/>
            <person name="Wincker P."/>
            <person name="Xing Y."/>
            <person name="Yang L."/>
            <person name="Yao Z."/>
            <person name="Ying F."/>
            <person name="Zhai J."/>
            <person name="Zhou L."/>
            <person name="Zuber A."/>
            <person name="Denarie J."/>
            <person name="Dixon R.A."/>
            <person name="May G.D."/>
            <person name="Schwartz D.C."/>
            <person name="Rogers J."/>
            <person name="Quetier F."/>
            <person name="Town C.D."/>
            <person name="Roe B.A."/>
        </authorList>
    </citation>
    <scope>NUCLEOTIDE SEQUENCE [LARGE SCALE GENOMIC DNA]</scope>
    <source>
        <strain evidence="1">A17</strain>
        <strain evidence="2 3">cv. Jemalong A17</strain>
    </source>
</reference>
<dbReference type="PaxDb" id="3880-AES63027"/>
<dbReference type="STRING" id="3880.G7IF11"/>
<keyword evidence="3" id="KW-1185">Reference proteome</keyword>
<dbReference type="HOGENOM" id="CLU_2609599_0_0_1"/>
<accession>G7IF11</accession>
<protein>
    <recommendedName>
        <fullName evidence="4">RNA helicase</fullName>
    </recommendedName>
</protein>
<dbReference type="EMBL" id="CM001217">
    <property type="protein sequence ID" value="AES63027.1"/>
    <property type="molecule type" value="Genomic_DNA"/>
</dbReference>
<dbReference type="InterPro" id="IPR027417">
    <property type="entry name" value="P-loop_NTPase"/>
</dbReference>
<organism evidence="1 3">
    <name type="scientific">Medicago truncatula</name>
    <name type="common">Barrel medic</name>
    <name type="synonym">Medicago tribuloides</name>
    <dbReference type="NCBI Taxonomy" id="3880"/>
    <lineage>
        <taxon>Eukaryota</taxon>
        <taxon>Viridiplantae</taxon>
        <taxon>Streptophyta</taxon>
        <taxon>Embryophyta</taxon>
        <taxon>Tracheophyta</taxon>
        <taxon>Spermatophyta</taxon>
        <taxon>Magnoliopsida</taxon>
        <taxon>eudicotyledons</taxon>
        <taxon>Gunneridae</taxon>
        <taxon>Pentapetalae</taxon>
        <taxon>rosids</taxon>
        <taxon>fabids</taxon>
        <taxon>Fabales</taxon>
        <taxon>Fabaceae</taxon>
        <taxon>Papilionoideae</taxon>
        <taxon>50 kb inversion clade</taxon>
        <taxon>NPAAA clade</taxon>
        <taxon>Hologalegina</taxon>
        <taxon>IRL clade</taxon>
        <taxon>Trifolieae</taxon>
        <taxon>Medicago</taxon>
    </lineage>
</organism>
<dbReference type="AlphaFoldDB" id="G7IF11"/>
<evidence type="ECO:0000313" key="3">
    <source>
        <dbReference type="Proteomes" id="UP000002051"/>
    </source>
</evidence>